<feature type="transmembrane region" description="Helical" evidence="1">
    <location>
        <begin position="29"/>
        <end position="49"/>
    </location>
</feature>
<proteinExistence type="predicted"/>
<evidence type="ECO:0000313" key="2">
    <source>
        <dbReference type="EMBL" id="MEB3102020.1"/>
    </source>
</evidence>
<keyword evidence="3" id="KW-1185">Reference proteome</keyword>
<organism evidence="2 3">
    <name type="scientific">Ferviditalea candida</name>
    <dbReference type="NCBI Taxonomy" id="3108399"/>
    <lineage>
        <taxon>Bacteria</taxon>
        <taxon>Bacillati</taxon>
        <taxon>Bacillota</taxon>
        <taxon>Bacilli</taxon>
        <taxon>Bacillales</taxon>
        <taxon>Paenibacillaceae</taxon>
        <taxon>Ferviditalea</taxon>
    </lineage>
</organism>
<dbReference type="EMBL" id="JAYJLD010000012">
    <property type="protein sequence ID" value="MEB3102020.1"/>
    <property type="molecule type" value="Genomic_DNA"/>
</dbReference>
<evidence type="ECO:0000256" key="1">
    <source>
        <dbReference type="SAM" id="Phobius"/>
    </source>
</evidence>
<feature type="transmembrane region" description="Helical" evidence="1">
    <location>
        <begin position="56"/>
        <end position="75"/>
    </location>
</feature>
<sequence length="113" mass="11718">MKIAAFMIGLLGCAIGIYTAQIEQTGEVAGIPWMTYGLSFIGAAGALWIPVKPRWGAWICLLSAALGVISALMLWEGAGSFFLVSAILGFAGGPRRAADGRDGASENPTADDQ</sequence>
<keyword evidence="1" id="KW-0812">Transmembrane</keyword>
<reference evidence="2" key="1">
    <citation type="submission" date="2023-12" db="EMBL/GenBank/DDBJ databases">
        <title>Fervidustalea candida gen. nov., sp. nov., a novel member of the family Paenibacillaceae isolated from a geothermal area.</title>
        <authorList>
            <person name="Li W.-J."/>
            <person name="Jiao J.-Y."/>
            <person name="Chen Y."/>
        </authorList>
    </citation>
    <scope>NUCLEOTIDE SEQUENCE</scope>
    <source>
        <strain evidence="2">SYSU GA230002</strain>
    </source>
</reference>
<dbReference type="Proteomes" id="UP001310386">
    <property type="component" value="Unassembled WGS sequence"/>
</dbReference>
<dbReference type="RefSeq" id="WP_371754138.1">
    <property type="nucleotide sequence ID" value="NZ_JAYJLD010000012.1"/>
</dbReference>
<gene>
    <name evidence="2" type="ORF">VF724_10125</name>
</gene>
<evidence type="ECO:0000313" key="3">
    <source>
        <dbReference type="Proteomes" id="UP001310386"/>
    </source>
</evidence>
<name>A0ABU5ZHQ0_9BACL</name>
<keyword evidence="1" id="KW-0472">Membrane</keyword>
<accession>A0ABU5ZHQ0</accession>
<keyword evidence="1" id="KW-1133">Transmembrane helix</keyword>
<protein>
    <submittedName>
        <fullName evidence="2">Uncharacterized protein</fullName>
    </submittedName>
</protein>
<comment type="caution">
    <text evidence="2">The sequence shown here is derived from an EMBL/GenBank/DDBJ whole genome shotgun (WGS) entry which is preliminary data.</text>
</comment>